<evidence type="ECO:0000256" key="11">
    <source>
        <dbReference type="RuleBase" id="RU363036"/>
    </source>
</evidence>
<evidence type="ECO:0000256" key="7">
    <source>
        <dbReference type="ARBA" id="ARBA00023146"/>
    </source>
</evidence>
<dbReference type="SMART" id="SM00363">
    <property type="entry name" value="S4"/>
    <property type="match status" value="1"/>
</dbReference>
<comment type="caution">
    <text evidence="13">The sequence shown here is derived from an EMBL/GenBank/DDBJ whole genome shotgun (WGS) entry which is preliminary data.</text>
</comment>
<dbReference type="CDD" id="cd00165">
    <property type="entry name" value="S4"/>
    <property type="match status" value="1"/>
</dbReference>
<dbReference type="Gene3D" id="1.10.240.10">
    <property type="entry name" value="Tyrosyl-Transfer RNA Synthetase"/>
    <property type="match status" value="1"/>
</dbReference>
<dbReference type="GO" id="GO:0004831">
    <property type="term" value="F:tyrosine-tRNA ligase activity"/>
    <property type="evidence" value="ECO:0007669"/>
    <property type="project" value="UniProtKB-UniRule"/>
</dbReference>
<evidence type="ECO:0000256" key="10">
    <source>
        <dbReference type="PROSITE-ProRule" id="PRU00182"/>
    </source>
</evidence>
<dbReference type="SUPFAM" id="SSF55174">
    <property type="entry name" value="Alpha-L RNA-binding motif"/>
    <property type="match status" value="1"/>
</dbReference>
<dbReference type="InterPro" id="IPR036986">
    <property type="entry name" value="S4_RNA-bd_sf"/>
</dbReference>
<name>A0A2H0W7R8_9BACT</name>
<dbReference type="Pfam" id="PF22421">
    <property type="entry name" value="SYY_C-terminal"/>
    <property type="match status" value="1"/>
</dbReference>
<keyword evidence="6 11" id="KW-0648">Protein biosynthesis</keyword>
<dbReference type="GO" id="GO:0005524">
    <property type="term" value="F:ATP binding"/>
    <property type="evidence" value="ECO:0007669"/>
    <property type="project" value="UniProtKB-KW"/>
</dbReference>
<comment type="catalytic activity">
    <reaction evidence="8">
        <text>tRNA(Tyr) + L-tyrosine + ATP = L-tyrosyl-tRNA(Tyr) + AMP + diphosphate + H(+)</text>
        <dbReference type="Rhea" id="RHEA:10220"/>
        <dbReference type="Rhea" id="RHEA-COMP:9706"/>
        <dbReference type="Rhea" id="RHEA-COMP:9707"/>
        <dbReference type="ChEBI" id="CHEBI:15378"/>
        <dbReference type="ChEBI" id="CHEBI:30616"/>
        <dbReference type="ChEBI" id="CHEBI:33019"/>
        <dbReference type="ChEBI" id="CHEBI:58315"/>
        <dbReference type="ChEBI" id="CHEBI:78442"/>
        <dbReference type="ChEBI" id="CHEBI:78536"/>
        <dbReference type="ChEBI" id="CHEBI:456215"/>
        <dbReference type="EC" id="6.1.1.1"/>
    </reaction>
</comment>
<dbReference type="AlphaFoldDB" id="A0A2H0W7R8"/>
<dbReference type="InterPro" id="IPR014729">
    <property type="entry name" value="Rossmann-like_a/b/a_fold"/>
</dbReference>
<dbReference type="Proteomes" id="UP000230093">
    <property type="component" value="Unassembled WGS sequence"/>
</dbReference>
<dbReference type="PANTHER" id="PTHR11766">
    <property type="entry name" value="TYROSYL-TRNA SYNTHETASE"/>
    <property type="match status" value="1"/>
</dbReference>
<keyword evidence="5 10" id="KW-0694">RNA-binding</keyword>
<keyword evidence="4 11" id="KW-0067">ATP-binding</keyword>
<dbReference type="InterPro" id="IPR054608">
    <property type="entry name" value="SYY-like_C"/>
</dbReference>
<dbReference type="GO" id="GO:0006437">
    <property type="term" value="P:tyrosyl-tRNA aminoacylation"/>
    <property type="evidence" value="ECO:0007669"/>
    <property type="project" value="UniProtKB-UniRule"/>
</dbReference>
<dbReference type="InterPro" id="IPR024088">
    <property type="entry name" value="Tyr-tRNA-ligase_bac-type"/>
</dbReference>
<reference evidence="14" key="1">
    <citation type="submission" date="2017-09" db="EMBL/GenBank/DDBJ databases">
        <title>Depth-based differentiation of microbial function through sediment-hosted aquifers and enrichment of novel symbionts in the deep terrestrial subsurface.</title>
        <authorList>
            <person name="Probst A.J."/>
            <person name="Ladd B."/>
            <person name="Jarett J.K."/>
            <person name="Geller-Mcgrath D.E."/>
            <person name="Sieber C.M.K."/>
            <person name="Emerson J.B."/>
            <person name="Anantharaman K."/>
            <person name="Thomas B.C."/>
            <person name="Malmstrom R."/>
            <person name="Stieglmeier M."/>
            <person name="Klingl A."/>
            <person name="Woyke T."/>
            <person name="Ryan C.M."/>
            <person name="Banfield J.F."/>
        </authorList>
    </citation>
    <scope>NUCLEOTIDE SEQUENCE [LARGE SCALE GENOMIC DNA]</scope>
</reference>
<dbReference type="Pfam" id="PF00579">
    <property type="entry name" value="tRNA-synt_1b"/>
    <property type="match status" value="1"/>
</dbReference>
<organism evidence="13 14">
    <name type="scientific">Candidatus Beckwithbacteria bacterium CG10_big_fil_rev_8_21_14_0_10_34_10</name>
    <dbReference type="NCBI Taxonomy" id="1974495"/>
    <lineage>
        <taxon>Bacteria</taxon>
        <taxon>Candidatus Beckwithiibacteriota</taxon>
    </lineage>
</organism>
<dbReference type="InterPro" id="IPR001412">
    <property type="entry name" value="aa-tRNA-synth_I_CS"/>
</dbReference>
<dbReference type="InterPro" id="IPR002307">
    <property type="entry name" value="Tyr-tRNA-ligase"/>
</dbReference>
<comment type="similarity">
    <text evidence="11">Belongs to the class-I aminoacyl-tRNA synthetase family.</text>
</comment>
<dbReference type="PROSITE" id="PS00178">
    <property type="entry name" value="AA_TRNA_LIGASE_I"/>
    <property type="match status" value="1"/>
</dbReference>
<evidence type="ECO:0000256" key="8">
    <source>
        <dbReference type="ARBA" id="ARBA00048248"/>
    </source>
</evidence>
<evidence type="ECO:0000256" key="5">
    <source>
        <dbReference type="ARBA" id="ARBA00022884"/>
    </source>
</evidence>
<protein>
    <recommendedName>
        <fullName evidence="1 9">Tyrosine--tRNA ligase</fullName>
        <ecNumber evidence="1 9">6.1.1.1</ecNumber>
    </recommendedName>
</protein>
<dbReference type="Gene3D" id="3.40.50.620">
    <property type="entry name" value="HUPs"/>
    <property type="match status" value="1"/>
</dbReference>
<keyword evidence="7 11" id="KW-0030">Aminoacyl-tRNA synthetase</keyword>
<evidence type="ECO:0000256" key="3">
    <source>
        <dbReference type="ARBA" id="ARBA00022741"/>
    </source>
</evidence>
<dbReference type="CDD" id="cd00805">
    <property type="entry name" value="TyrRS_core"/>
    <property type="match status" value="1"/>
</dbReference>
<dbReference type="GO" id="GO:0005829">
    <property type="term" value="C:cytosol"/>
    <property type="evidence" value="ECO:0007669"/>
    <property type="project" value="TreeGrafter"/>
</dbReference>
<dbReference type="PROSITE" id="PS50889">
    <property type="entry name" value="S4"/>
    <property type="match status" value="1"/>
</dbReference>
<evidence type="ECO:0000313" key="13">
    <source>
        <dbReference type="EMBL" id="PIS08703.1"/>
    </source>
</evidence>
<dbReference type="SUPFAM" id="SSF52374">
    <property type="entry name" value="Nucleotidylyl transferase"/>
    <property type="match status" value="1"/>
</dbReference>
<keyword evidence="2 11" id="KW-0436">Ligase</keyword>
<dbReference type="NCBIfam" id="TIGR00234">
    <property type="entry name" value="tyrS"/>
    <property type="match status" value="1"/>
</dbReference>
<dbReference type="InterPro" id="IPR002942">
    <property type="entry name" value="S4_RNA-bd"/>
</dbReference>
<feature type="domain" description="RNA-binding S4" evidence="12">
    <location>
        <begin position="335"/>
        <end position="392"/>
    </location>
</feature>
<dbReference type="EC" id="6.1.1.1" evidence="1 9"/>
<dbReference type="Gene3D" id="3.10.290.10">
    <property type="entry name" value="RNA-binding S4 domain"/>
    <property type="match status" value="1"/>
</dbReference>
<evidence type="ECO:0000256" key="9">
    <source>
        <dbReference type="NCBIfam" id="TIGR00234"/>
    </source>
</evidence>
<evidence type="ECO:0000256" key="1">
    <source>
        <dbReference type="ARBA" id="ARBA00013160"/>
    </source>
</evidence>
<evidence type="ECO:0000256" key="6">
    <source>
        <dbReference type="ARBA" id="ARBA00022917"/>
    </source>
</evidence>
<dbReference type="PRINTS" id="PR01040">
    <property type="entry name" value="TRNASYNTHTYR"/>
</dbReference>
<gene>
    <name evidence="13" type="ORF">COT75_05445</name>
</gene>
<sequence>MKTTMDKIAELLERRVDKVYPSKKALEKVLRSGKKIRLYLGIDPTAKRLHLGHTVPLRTLQAFADLGHEAIFLFGDGTVLVGDPSEREAGRKQITEKEIKKNISTWKKQMTPVVNFRKVKIKHNKDWLTKLTLKELIEIGSKISAIQLFKRDNFQERLKKGDTVLFHETMYPLLQGYDSVAMDVDLEIGGSDQTFNMLMGRELQKKFRNKEKYVLTLKMIKGTDGRKMSKTFGNCIWLTDTVQDIYGRIMRISDDLIAQYFEFFTSLPIDEVKKIQNEVKTRPMELKKKLAFTICSELNGEKKASQAESQFKTIHQDRGVPEKIKEIDLKTGEWNLLKLLIKSTLVSSKSEAKRLIKQGAVSLNLKRIKDINKKVNLSSGDVLKTGKRSFIKIK</sequence>
<dbReference type="EMBL" id="PEZT01000030">
    <property type="protein sequence ID" value="PIS08703.1"/>
    <property type="molecule type" value="Genomic_DNA"/>
</dbReference>
<evidence type="ECO:0000256" key="4">
    <source>
        <dbReference type="ARBA" id="ARBA00022840"/>
    </source>
</evidence>
<proteinExistence type="inferred from homology"/>
<accession>A0A2H0W7R8</accession>
<evidence type="ECO:0000259" key="12">
    <source>
        <dbReference type="SMART" id="SM00363"/>
    </source>
</evidence>
<keyword evidence="3 11" id="KW-0547">Nucleotide-binding</keyword>
<evidence type="ECO:0000256" key="2">
    <source>
        <dbReference type="ARBA" id="ARBA00022598"/>
    </source>
</evidence>
<dbReference type="PANTHER" id="PTHR11766:SF1">
    <property type="entry name" value="TYROSINE--TRNA LIGASE"/>
    <property type="match status" value="1"/>
</dbReference>
<dbReference type="InterPro" id="IPR002305">
    <property type="entry name" value="aa-tRNA-synth_Ic"/>
</dbReference>
<dbReference type="GO" id="GO:0003723">
    <property type="term" value="F:RNA binding"/>
    <property type="evidence" value="ECO:0007669"/>
    <property type="project" value="UniProtKB-KW"/>
</dbReference>
<evidence type="ECO:0000313" key="14">
    <source>
        <dbReference type="Proteomes" id="UP000230093"/>
    </source>
</evidence>